<name>Q6BZB3_DEBHA</name>
<feature type="coiled-coil region" evidence="3">
    <location>
        <begin position="390"/>
        <end position="417"/>
    </location>
</feature>
<dbReference type="VEuPathDB" id="FungiDB:DEHA2A02684g"/>
<reference evidence="4 5" key="1">
    <citation type="journal article" date="2004" name="Nature">
        <title>Genome evolution in yeasts.</title>
        <authorList>
            <consortium name="Genolevures"/>
            <person name="Dujon B."/>
            <person name="Sherman D."/>
            <person name="Fischer G."/>
            <person name="Durrens P."/>
            <person name="Casaregola S."/>
            <person name="Lafontaine I."/>
            <person name="de Montigny J."/>
            <person name="Marck C."/>
            <person name="Neuveglise C."/>
            <person name="Talla E."/>
            <person name="Goffard N."/>
            <person name="Frangeul L."/>
            <person name="Aigle M."/>
            <person name="Anthouard V."/>
            <person name="Babour A."/>
            <person name="Barbe V."/>
            <person name="Barnay S."/>
            <person name="Blanchin S."/>
            <person name="Beckerich J.M."/>
            <person name="Beyne E."/>
            <person name="Bleykasten C."/>
            <person name="Boisrame A."/>
            <person name="Boyer J."/>
            <person name="Cattolico L."/>
            <person name="Confanioleri F."/>
            <person name="de Daruvar A."/>
            <person name="Despons L."/>
            <person name="Fabre E."/>
            <person name="Fairhead C."/>
            <person name="Ferry-Dumazet H."/>
            <person name="Groppi A."/>
            <person name="Hantraye F."/>
            <person name="Hennequin C."/>
            <person name="Jauniaux N."/>
            <person name="Joyet P."/>
            <person name="Kachouri R."/>
            <person name="Kerrest A."/>
            <person name="Koszul R."/>
            <person name="Lemaire M."/>
            <person name="Lesur I."/>
            <person name="Ma L."/>
            <person name="Muller H."/>
            <person name="Nicaud J.M."/>
            <person name="Nikolski M."/>
            <person name="Oztas S."/>
            <person name="Ozier-Kalogeropoulos O."/>
            <person name="Pellenz S."/>
            <person name="Potier S."/>
            <person name="Richard G.F."/>
            <person name="Straub M.L."/>
            <person name="Suleau A."/>
            <person name="Swennene D."/>
            <person name="Tekaia F."/>
            <person name="Wesolowski-Louvel M."/>
            <person name="Westhof E."/>
            <person name="Wirth B."/>
            <person name="Zeniou-Meyer M."/>
            <person name="Zivanovic I."/>
            <person name="Bolotin-Fukuhara M."/>
            <person name="Thierry A."/>
            <person name="Bouchier C."/>
            <person name="Caudron B."/>
            <person name="Scarpelli C."/>
            <person name="Gaillardin C."/>
            <person name="Weissenbach J."/>
            <person name="Wincker P."/>
            <person name="Souciet J.L."/>
        </authorList>
    </citation>
    <scope>NUCLEOTIDE SEQUENCE [LARGE SCALE GENOMIC DNA]</scope>
    <source>
        <strain evidence="5">ATCC 36239 / CBS 767 / BCRC 21394 / JCM 1990 / NBRC 0083 / IGC 2968</strain>
    </source>
</reference>
<dbReference type="InterPro" id="IPR021858">
    <property type="entry name" value="Fun_TF"/>
</dbReference>
<feature type="coiled-coil region" evidence="3">
    <location>
        <begin position="8"/>
        <end position="35"/>
    </location>
</feature>
<evidence type="ECO:0000256" key="2">
    <source>
        <dbReference type="ARBA" id="ARBA00023242"/>
    </source>
</evidence>
<dbReference type="GO" id="GO:0000976">
    <property type="term" value="F:transcription cis-regulatory region binding"/>
    <property type="evidence" value="ECO:0007669"/>
    <property type="project" value="TreeGrafter"/>
</dbReference>
<dbReference type="OMA" id="CFYDISD"/>
<gene>
    <name evidence="4" type="ordered locus">DEHA2A02684g</name>
</gene>
<keyword evidence="5" id="KW-1185">Reference proteome</keyword>
<evidence type="ECO:0000313" key="5">
    <source>
        <dbReference type="Proteomes" id="UP000000599"/>
    </source>
</evidence>
<protein>
    <submittedName>
        <fullName evidence="4">DEHA2A02684p</fullName>
    </submittedName>
</protein>
<dbReference type="GeneID" id="2899713"/>
<evidence type="ECO:0000256" key="1">
    <source>
        <dbReference type="ARBA" id="ARBA00004123"/>
    </source>
</evidence>
<dbReference type="Pfam" id="PF11951">
    <property type="entry name" value="Fungal_trans_2"/>
    <property type="match status" value="1"/>
</dbReference>
<dbReference type="HOGENOM" id="CLU_486610_0_0_1"/>
<dbReference type="AlphaFoldDB" id="Q6BZB3"/>
<dbReference type="EMBL" id="CR382133">
    <property type="protein sequence ID" value="CAG84408.2"/>
    <property type="molecule type" value="Genomic_DNA"/>
</dbReference>
<dbReference type="KEGG" id="dha:DEHA2A02684g"/>
<evidence type="ECO:0000256" key="3">
    <source>
        <dbReference type="SAM" id="Coils"/>
    </source>
</evidence>
<comment type="subcellular location">
    <subcellularLocation>
        <location evidence="1">Nucleus</location>
    </subcellularLocation>
</comment>
<accession>Q6BZB3</accession>
<dbReference type="GO" id="GO:0045944">
    <property type="term" value="P:positive regulation of transcription by RNA polymerase II"/>
    <property type="evidence" value="ECO:0007669"/>
    <property type="project" value="TreeGrafter"/>
</dbReference>
<dbReference type="OrthoDB" id="5418899at2759"/>
<dbReference type="PANTHER" id="PTHR37534:SF49">
    <property type="entry name" value="LYSINE BIOSYNTHESIS REGULATORY PROTEIN LYS14"/>
    <property type="match status" value="1"/>
</dbReference>
<dbReference type="RefSeq" id="XP_456456.2">
    <property type="nucleotide sequence ID" value="XM_456456.1"/>
</dbReference>
<keyword evidence="2" id="KW-0539">Nucleus</keyword>
<dbReference type="GO" id="GO:0003700">
    <property type="term" value="F:DNA-binding transcription factor activity"/>
    <property type="evidence" value="ECO:0007669"/>
    <property type="project" value="TreeGrafter"/>
</dbReference>
<proteinExistence type="predicted"/>
<sequence length="560" mass="65382">MLAKGLIFGRSERNRKKLKARKDSTENNRDDVNIDKSLDVQSIQKAPLKGKSLFLNTTINDLKSIYEVPDEQLATNSDPTSIYHSFETYTFDNQYDKKSFKVMDTDIQLISKPDNIWGAYNDFNFEDYLNPFCDDTSYFPLVNDLSFFPFNYDTMDYNLFEYFVKKICPVCICYSERGIPSEADTPINSQSDKINPYLKYIVPLGMKSELLFKTIVAIAANELNIVQYRSFYEDIARNSMSYVLEELPKLIHKGKVTNSNNWDEILPTILMLCFADISTECGRIWILHLNGAKEFIRYLIDSQVEGELSKFVVRYFISHEIMGQTAWSDQPNNLLWDPFFEDLKYDYDTNIDLVLGCSPYLISLINSITMLGDYTETLDFGLKHTRDSIQPDILKQRDRLELELVNLEQKLTVEEINESAVYVRQIARVKKIAAILYLFIRVDQELYFTLGKSFYRQCHLRLKNMRPWVLEAIDIMNNMNTSSMSLLWPLFIVGVVSYDDEDHRHFVLHRLQEMEMSRKLASVRMAKHTIETLWKEKDLGCSLLNWKDMMRGRADTISLA</sequence>
<dbReference type="PANTHER" id="PTHR37534">
    <property type="entry name" value="TRANSCRIPTIONAL ACTIVATOR PROTEIN UGA3"/>
    <property type="match status" value="1"/>
</dbReference>
<keyword evidence="3" id="KW-0175">Coiled coil</keyword>
<organism evidence="4 5">
    <name type="scientific">Debaryomyces hansenii (strain ATCC 36239 / CBS 767 / BCRC 21394 / JCM 1990 / NBRC 0083 / IGC 2968)</name>
    <name type="common">Yeast</name>
    <name type="synonym">Torulaspora hansenii</name>
    <dbReference type="NCBI Taxonomy" id="284592"/>
    <lineage>
        <taxon>Eukaryota</taxon>
        <taxon>Fungi</taxon>
        <taxon>Dikarya</taxon>
        <taxon>Ascomycota</taxon>
        <taxon>Saccharomycotina</taxon>
        <taxon>Pichiomycetes</taxon>
        <taxon>Debaryomycetaceae</taxon>
        <taxon>Debaryomyces</taxon>
    </lineage>
</organism>
<evidence type="ECO:0000313" key="4">
    <source>
        <dbReference type="EMBL" id="CAG84408.2"/>
    </source>
</evidence>
<dbReference type="GO" id="GO:0005634">
    <property type="term" value="C:nucleus"/>
    <property type="evidence" value="ECO:0007669"/>
    <property type="project" value="UniProtKB-SubCell"/>
</dbReference>
<dbReference type="eggNOG" id="ENOG502S6US">
    <property type="taxonomic scope" value="Eukaryota"/>
</dbReference>
<dbReference type="InParanoid" id="Q6BZB3"/>
<dbReference type="Proteomes" id="UP000000599">
    <property type="component" value="Chromosome A"/>
</dbReference>